<feature type="domain" description="Flavin reductase like" evidence="5">
    <location>
        <begin position="94"/>
        <end position="252"/>
    </location>
</feature>
<gene>
    <name evidence="6" type="ORF">WOLCODRAFT_164461</name>
</gene>
<keyword evidence="2" id="KW-0285">Flavoprotein</keyword>
<dbReference type="STRING" id="742152.A0A2H3K4X7"/>
<reference evidence="6 7" key="1">
    <citation type="journal article" date="2012" name="Science">
        <title>The Paleozoic origin of enzymatic lignin decomposition reconstructed from 31 fungal genomes.</title>
        <authorList>
            <person name="Floudas D."/>
            <person name="Binder M."/>
            <person name="Riley R."/>
            <person name="Barry K."/>
            <person name="Blanchette R.A."/>
            <person name="Henrissat B."/>
            <person name="Martinez A.T."/>
            <person name="Otillar R."/>
            <person name="Spatafora J.W."/>
            <person name="Yadav J.S."/>
            <person name="Aerts A."/>
            <person name="Benoit I."/>
            <person name="Boyd A."/>
            <person name="Carlson A."/>
            <person name="Copeland A."/>
            <person name="Coutinho P.M."/>
            <person name="de Vries R.P."/>
            <person name="Ferreira P."/>
            <person name="Findley K."/>
            <person name="Foster B."/>
            <person name="Gaskell J."/>
            <person name="Glotzer D."/>
            <person name="Gorecki P."/>
            <person name="Heitman J."/>
            <person name="Hesse C."/>
            <person name="Hori C."/>
            <person name="Igarashi K."/>
            <person name="Jurgens J.A."/>
            <person name="Kallen N."/>
            <person name="Kersten P."/>
            <person name="Kohler A."/>
            <person name="Kuees U."/>
            <person name="Kumar T.K.A."/>
            <person name="Kuo A."/>
            <person name="LaButti K."/>
            <person name="Larrondo L.F."/>
            <person name="Lindquist E."/>
            <person name="Ling A."/>
            <person name="Lombard V."/>
            <person name="Lucas S."/>
            <person name="Lundell T."/>
            <person name="Martin R."/>
            <person name="McLaughlin D.J."/>
            <person name="Morgenstern I."/>
            <person name="Morin E."/>
            <person name="Murat C."/>
            <person name="Nagy L.G."/>
            <person name="Nolan M."/>
            <person name="Ohm R.A."/>
            <person name="Patyshakuliyeva A."/>
            <person name="Rokas A."/>
            <person name="Ruiz-Duenas F.J."/>
            <person name="Sabat G."/>
            <person name="Salamov A."/>
            <person name="Samejima M."/>
            <person name="Schmutz J."/>
            <person name="Slot J.C."/>
            <person name="St John F."/>
            <person name="Stenlid J."/>
            <person name="Sun H."/>
            <person name="Sun S."/>
            <person name="Syed K."/>
            <person name="Tsang A."/>
            <person name="Wiebenga A."/>
            <person name="Young D."/>
            <person name="Pisabarro A."/>
            <person name="Eastwood D.C."/>
            <person name="Martin F."/>
            <person name="Cullen D."/>
            <person name="Grigoriev I.V."/>
            <person name="Hibbett D.S."/>
        </authorList>
    </citation>
    <scope>NUCLEOTIDE SEQUENCE [LARGE SCALE GENOMIC DNA]</scope>
    <source>
        <strain evidence="6 7">MD-104</strain>
    </source>
</reference>
<name>A0A2H3K4X7_WOLCO</name>
<dbReference type="AlphaFoldDB" id="A0A2H3K4X7"/>
<dbReference type="PANTHER" id="PTHR33798">
    <property type="entry name" value="FLAVOPROTEIN OXYGENASE"/>
    <property type="match status" value="1"/>
</dbReference>
<dbReference type="GO" id="GO:0010181">
    <property type="term" value="F:FMN binding"/>
    <property type="evidence" value="ECO:0007669"/>
    <property type="project" value="InterPro"/>
</dbReference>
<dbReference type="Gene3D" id="2.30.110.10">
    <property type="entry name" value="Electron Transport, Fmn-binding Protein, Chain A"/>
    <property type="match status" value="1"/>
</dbReference>
<dbReference type="EMBL" id="KB468146">
    <property type="protein sequence ID" value="PCH43467.1"/>
    <property type="molecule type" value="Genomic_DNA"/>
</dbReference>
<sequence length="301" mass="33274">MYSAVYRLLQAPGRLFRSFSTSSARGSESSLPKFNAAPQYKLTQSPNPGWKWGDGLAPESSELARQWKEDEKKGWKSFSLKETHGKDVYFLLTSSIIPRPIAFVSSLDAKDIPNLAPMSYFSLLAHDPPMVGVSFSIFQGIGKNTRDNILATKTFTVNIISEPFLDAANACSIDAPPEVDEWLVSGLTPEPSTLIKPARVRESAVSFECELFHSHDLYSNYGPEMTTTFIMGSIKLMHVRNAVLAEDGVNIDPGKLRPMSRLGMVTYARLGDGIDINIPMWAQTGEEVTKALESFKSKSKL</sequence>
<comment type="similarity">
    <text evidence="4">Belongs to the flavoredoxin family.</text>
</comment>
<dbReference type="PANTHER" id="PTHR33798:SF5">
    <property type="entry name" value="FLAVIN REDUCTASE LIKE DOMAIN-CONTAINING PROTEIN"/>
    <property type="match status" value="1"/>
</dbReference>
<accession>A0A2H3K4X7</accession>
<keyword evidence="7" id="KW-1185">Reference proteome</keyword>
<dbReference type="Pfam" id="PF01613">
    <property type="entry name" value="Flavin_Reduct"/>
    <property type="match status" value="1"/>
</dbReference>
<evidence type="ECO:0000256" key="3">
    <source>
        <dbReference type="ARBA" id="ARBA00022643"/>
    </source>
</evidence>
<evidence type="ECO:0000256" key="4">
    <source>
        <dbReference type="ARBA" id="ARBA00038054"/>
    </source>
</evidence>
<evidence type="ECO:0000256" key="1">
    <source>
        <dbReference type="ARBA" id="ARBA00001917"/>
    </source>
</evidence>
<proteinExistence type="inferred from homology"/>
<evidence type="ECO:0000313" key="6">
    <source>
        <dbReference type="EMBL" id="PCH43467.1"/>
    </source>
</evidence>
<dbReference type="InterPro" id="IPR012349">
    <property type="entry name" value="Split_barrel_FMN-bd"/>
</dbReference>
<comment type="cofactor">
    <cofactor evidence="1">
        <name>FMN</name>
        <dbReference type="ChEBI" id="CHEBI:58210"/>
    </cofactor>
</comment>
<evidence type="ECO:0000256" key="2">
    <source>
        <dbReference type="ARBA" id="ARBA00022630"/>
    </source>
</evidence>
<keyword evidence="3" id="KW-0288">FMN</keyword>
<dbReference type="SMART" id="SM00903">
    <property type="entry name" value="Flavin_Reduct"/>
    <property type="match status" value="1"/>
</dbReference>
<dbReference type="OrthoDB" id="10250990at2759"/>
<dbReference type="SUPFAM" id="SSF50475">
    <property type="entry name" value="FMN-binding split barrel"/>
    <property type="match status" value="1"/>
</dbReference>
<dbReference type="Proteomes" id="UP000218811">
    <property type="component" value="Unassembled WGS sequence"/>
</dbReference>
<organism evidence="6 7">
    <name type="scientific">Wolfiporia cocos (strain MD-104)</name>
    <name type="common">Brown rot fungus</name>
    <dbReference type="NCBI Taxonomy" id="742152"/>
    <lineage>
        <taxon>Eukaryota</taxon>
        <taxon>Fungi</taxon>
        <taxon>Dikarya</taxon>
        <taxon>Basidiomycota</taxon>
        <taxon>Agaricomycotina</taxon>
        <taxon>Agaricomycetes</taxon>
        <taxon>Polyporales</taxon>
        <taxon>Phaeolaceae</taxon>
        <taxon>Wolfiporia</taxon>
    </lineage>
</organism>
<evidence type="ECO:0000259" key="5">
    <source>
        <dbReference type="SMART" id="SM00903"/>
    </source>
</evidence>
<dbReference type="OMA" id="HEYVTID"/>
<evidence type="ECO:0000313" key="7">
    <source>
        <dbReference type="Proteomes" id="UP000218811"/>
    </source>
</evidence>
<protein>
    <recommendedName>
        <fullName evidence="5">Flavin reductase like domain-containing protein</fullName>
    </recommendedName>
</protein>
<dbReference type="InterPro" id="IPR002563">
    <property type="entry name" value="Flavin_Rdtase-like_dom"/>
</dbReference>